<feature type="domain" description="OmpA-like" evidence="6">
    <location>
        <begin position="196"/>
        <end position="314"/>
    </location>
</feature>
<evidence type="ECO:0000256" key="4">
    <source>
        <dbReference type="SAM" id="MobiDB-lite"/>
    </source>
</evidence>
<feature type="chain" id="PRO_5046712567" evidence="5">
    <location>
        <begin position="23"/>
        <end position="314"/>
    </location>
</feature>
<keyword evidence="5" id="KW-0732">Signal</keyword>
<dbReference type="InterPro" id="IPR006665">
    <property type="entry name" value="OmpA-like"/>
</dbReference>
<dbReference type="Gene3D" id="3.30.1330.60">
    <property type="entry name" value="OmpA-like domain"/>
    <property type="match status" value="1"/>
</dbReference>
<feature type="signal peptide" evidence="5">
    <location>
        <begin position="1"/>
        <end position="22"/>
    </location>
</feature>
<dbReference type="Proteomes" id="UP001595445">
    <property type="component" value="Unassembled WGS sequence"/>
</dbReference>
<accession>A0ABV7DQH1</accession>
<dbReference type="InterPro" id="IPR036737">
    <property type="entry name" value="OmpA-like_sf"/>
</dbReference>
<evidence type="ECO:0000313" key="8">
    <source>
        <dbReference type="Proteomes" id="UP001595445"/>
    </source>
</evidence>
<evidence type="ECO:0000256" key="2">
    <source>
        <dbReference type="ARBA" id="ARBA00023136"/>
    </source>
</evidence>
<gene>
    <name evidence="7" type="ORF">ACFOD6_01215</name>
</gene>
<evidence type="ECO:0000256" key="1">
    <source>
        <dbReference type="ARBA" id="ARBA00004442"/>
    </source>
</evidence>
<evidence type="ECO:0000259" key="6">
    <source>
        <dbReference type="PROSITE" id="PS51123"/>
    </source>
</evidence>
<comment type="subcellular location">
    <subcellularLocation>
        <location evidence="1">Cell outer membrane</location>
    </subcellularLocation>
</comment>
<keyword evidence="8" id="KW-1185">Reference proteome</keyword>
<dbReference type="PANTHER" id="PTHR30329">
    <property type="entry name" value="STATOR ELEMENT OF FLAGELLAR MOTOR COMPLEX"/>
    <property type="match status" value="1"/>
</dbReference>
<dbReference type="InterPro" id="IPR006664">
    <property type="entry name" value="OMP_bac"/>
</dbReference>
<organism evidence="7 8">
    <name type="scientific">Tabrizicola soli</name>
    <dbReference type="NCBI Taxonomy" id="2185115"/>
    <lineage>
        <taxon>Bacteria</taxon>
        <taxon>Pseudomonadati</taxon>
        <taxon>Pseudomonadota</taxon>
        <taxon>Alphaproteobacteria</taxon>
        <taxon>Rhodobacterales</taxon>
        <taxon>Paracoccaceae</taxon>
        <taxon>Tabrizicola</taxon>
    </lineage>
</organism>
<dbReference type="PRINTS" id="PR01021">
    <property type="entry name" value="OMPADOMAIN"/>
</dbReference>
<evidence type="ECO:0000256" key="5">
    <source>
        <dbReference type="SAM" id="SignalP"/>
    </source>
</evidence>
<evidence type="ECO:0000313" key="7">
    <source>
        <dbReference type="EMBL" id="MFC3084655.1"/>
    </source>
</evidence>
<dbReference type="InterPro" id="IPR050330">
    <property type="entry name" value="Bact_OuterMem_StrucFunc"/>
</dbReference>
<dbReference type="PANTHER" id="PTHR30329:SF20">
    <property type="entry name" value="EXPORTED PROTEIN"/>
    <property type="match status" value="1"/>
</dbReference>
<feature type="region of interest" description="Disordered" evidence="4">
    <location>
        <begin position="292"/>
        <end position="314"/>
    </location>
</feature>
<comment type="caution">
    <text evidence="7">The sequence shown here is derived from an EMBL/GenBank/DDBJ whole genome shotgun (WGS) entry which is preliminary data.</text>
</comment>
<dbReference type="Pfam" id="PF00691">
    <property type="entry name" value="OmpA"/>
    <property type="match status" value="1"/>
</dbReference>
<sequence length="314" mass="32757">MQNVFKAVVSLLLAALPGLAHGLTLDLPGKILGEESRSEARGSHALPLGPFDGQSVPSRQVDGAVDQRAWQLEAGDQTTLGVIEGLRAQIVAAGFRVVFDCETRACGGFDFRFGTDVMPEPDMHVDLGDFRFLSAEKGEEAVSVLVSRSAASIYVQVTRVRPSDPTAAPVAASVDLEVAEPQALPIAPTGEIGATLDAEGAAVLEDLVFASGSSALAEGDYPSLAALAAWLEANPDGTLALVGHTDASGSLAANIALSERRAEAVAQVLEDRYGADPGRVMAEGVGFLAPRATNQTEEGRQKNRRVEAVVTSTR</sequence>
<dbReference type="EMBL" id="JBHRSM010000001">
    <property type="protein sequence ID" value="MFC3084655.1"/>
    <property type="molecule type" value="Genomic_DNA"/>
</dbReference>
<evidence type="ECO:0000256" key="3">
    <source>
        <dbReference type="PROSITE-ProRule" id="PRU00473"/>
    </source>
</evidence>
<dbReference type="PROSITE" id="PS51123">
    <property type="entry name" value="OMPA_2"/>
    <property type="match status" value="1"/>
</dbReference>
<protein>
    <submittedName>
        <fullName evidence="7">OmpA family protein</fullName>
    </submittedName>
</protein>
<reference evidence="8" key="1">
    <citation type="journal article" date="2019" name="Int. J. Syst. Evol. Microbiol.">
        <title>The Global Catalogue of Microorganisms (GCM) 10K type strain sequencing project: providing services to taxonomists for standard genome sequencing and annotation.</title>
        <authorList>
            <consortium name="The Broad Institute Genomics Platform"/>
            <consortium name="The Broad Institute Genome Sequencing Center for Infectious Disease"/>
            <person name="Wu L."/>
            <person name="Ma J."/>
        </authorList>
    </citation>
    <scope>NUCLEOTIDE SEQUENCE [LARGE SCALE GENOMIC DNA]</scope>
    <source>
        <strain evidence="8">KCTC 62102</strain>
    </source>
</reference>
<dbReference type="CDD" id="cd07185">
    <property type="entry name" value="OmpA_C-like"/>
    <property type="match status" value="1"/>
</dbReference>
<proteinExistence type="predicted"/>
<dbReference type="RefSeq" id="WP_354001304.1">
    <property type="nucleotide sequence ID" value="NZ_JAEACP010000005.1"/>
</dbReference>
<name>A0ABV7DQH1_9RHOB</name>
<dbReference type="SUPFAM" id="SSF103088">
    <property type="entry name" value="OmpA-like"/>
    <property type="match status" value="1"/>
</dbReference>
<keyword evidence="2 3" id="KW-0472">Membrane</keyword>
<feature type="compositionally biased region" description="Basic and acidic residues" evidence="4">
    <location>
        <begin position="297"/>
        <end position="307"/>
    </location>
</feature>